<dbReference type="PANTHER" id="PTHR24221:SF648">
    <property type="entry name" value="ABC-TYPE TRANSPORTER ATR1"/>
    <property type="match status" value="1"/>
</dbReference>
<dbReference type="InterPro" id="IPR011527">
    <property type="entry name" value="ABC1_TM_dom"/>
</dbReference>
<dbReference type="GO" id="GO:0016020">
    <property type="term" value="C:membrane"/>
    <property type="evidence" value="ECO:0007669"/>
    <property type="project" value="UniProtKB-SubCell"/>
</dbReference>
<evidence type="ECO:0000256" key="3">
    <source>
        <dbReference type="ARBA" id="ARBA00022989"/>
    </source>
</evidence>
<dbReference type="PROSITE" id="PS50929">
    <property type="entry name" value="ABC_TM1F"/>
    <property type="match status" value="1"/>
</dbReference>
<evidence type="ECO:0000259" key="7">
    <source>
        <dbReference type="PROSITE" id="PS50929"/>
    </source>
</evidence>
<reference evidence="8" key="1">
    <citation type="submission" date="2023-03" db="EMBL/GenBank/DDBJ databases">
        <title>Massive genome expansion in bonnet fungi (Mycena s.s.) driven by repeated elements and novel gene families across ecological guilds.</title>
        <authorList>
            <consortium name="Lawrence Berkeley National Laboratory"/>
            <person name="Harder C.B."/>
            <person name="Miyauchi S."/>
            <person name="Viragh M."/>
            <person name="Kuo A."/>
            <person name="Thoen E."/>
            <person name="Andreopoulos B."/>
            <person name="Lu D."/>
            <person name="Skrede I."/>
            <person name="Drula E."/>
            <person name="Henrissat B."/>
            <person name="Morin E."/>
            <person name="Kohler A."/>
            <person name="Barry K."/>
            <person name="LaButti K."/>
            <person name="Morin E."/>
            <person name="Salamov A."/>
            <person name="Lipzen A."/>
            <person name="Mereny Z."/>
            <person name="Hegedus B."/>
            <person name="Baldrian P."/>
            <person name="Stursova M."/>
            <person name="Weitz H."/>
            <person name="Taylor A."/>
            <person name="Grigoriev I.V."/>
            <person name="Nagy L.G."/>
            <person name="Martin F."/>
            <person name="Kauserud H."/>
        </authorList>
    </citation>
    <scope>NUCLEOTIDE SEQUENCE</scope>
    <source>
        <strain evidence="8">9144</strain>
    </source>
</reference>
<dbReference type="InterPro" id="IPR003439">
    <property type="entry name" value="ABC_transporter-like_ATP-bd"/>
</dbReference>
<dbReference type="InterPro" id="IPR027417">
    <property type="entry name" value="P-loop_NTPase"/>
</dbReference>
<gene>
    <name evidence="8" type="ORF">GGX14DRAFT_593238</name>
</gene>
<evidence type="ECO:0000256" key="1">
    <source>
        <dbReference type="ARBA" id="ARBA00004141"/>
    </source>
</evidence>
<dbReference type="AlphaFoldDB" id="A0AAD6UYL1"/>
<dbReference type="GO" id="GO:0016887">
    <property type="term" value="F:ATP hydrolysis activity"/>
    <property type="evidence" value="ECO:0007669"/>
    <property type="project" value="InterPro"/>
</dbReference>
<evidence type="ECO:0000313" key="9">
    <source>
        <dbReference type="Proteomes" id="UP001219525"/>
    </source>
</evidence>
<proteinExistence type="predicted"/>
<keyword evidence="8" id="KW-0378">Hydrolase</keyword>
<feature type="transmembrane region" description="Helical" evidence="5">
    <location>
        <begin position="89"/>
        <end position="110"/>
    </location>
</feature>
<feature type="transmembrane region" description="Helical" evidence="5">
    <location>
        <begin position="161"/>
        <end position="186"/>
    </location>
</feature>
<keyword evidence="9" id="KW-1185">Reference proteome</keyword>
<dbReference type="CDD" id="cd18578">
    <property type="entry name" value="ABC_6TM_Pgp_ABCB1_D2_like"/>
    <property type="match status" value="1"/>
</dbReference>
<keyword evidence="3 5" id="KW-1133">Transmembrane helix</keyword>
<dbReference type="Gene3D" id="1.20.1560.10">
    <property type="entry name" value="ABC transporter type 1, transmembrane domain"/>
    <property type="match status" value="1"/>
</dbReference>
<dbReference type="GO" id="GO:0140359">
    <property type="term" value="F:ABC-type transporter activity"/>
    <property type="evidence" value="ECO:0007669"/>
    <property type="project" value="InterPro"/>
</dbReference>
<feature type="domain" description="ABC transmembrane type-1" evidence="7">
    <location>
        <begin position="89"/>
        <end position="316"/>
    </location>
</feature>
<organism evidence="8 9">
    <name type="scientific">Mycena pura</name>
    <dbReference type="NCBI Taxonomy" id="153505"/>
    <lineage>
        <taxon>Eukaryota</taxon>
        <taxon>Fungi</taxon>
        <taxon>Dikarya</taxon>
        <taxon>Basidiomycota</taxon>
        <taxon>Agaricomycotina</taxon>
        <taxon>Agaricomycetes</taxon>
        <taxon>Agaricomycetidae</taxon>
        <taxon>Agaricales</taxon>
        <taxon>Marasmiineae</taxon>
        <taxon>Mycenaceae</taxon>
        <taxon>Mycena</taxon>
    </lineage>
</organism>
<dbReference type="GO" id="GO:0005524">
    <property type="term" value="F:ATP binding"/>
    <property type="evidence" value="ECO:0007669"/>
    <property type="project" value="InterPro"/>
</dbReference>
<accession>A0AAD6UYL1</accession>
<protein>
    <submittedName>
        <fullName evidence="8">P-loop containing nucleoside triphosphate hydrolase protein</fullName>
    </submittedName>
</protein>
<evidence type="ECO:0000256" key="4">
    <source>
        <dbReference type="ARBA" id="ARBA00023136"/>
    </source>
</evidence>
<dbReference type="Proteomes" id="UP001219525">
    <property type="component" value="Unassembled WGS sequence"/>
</dbReference>
<keyword evidence="4 5" id="KW-0472">Membrane</keyword>
<dbReference type="PANTHER" id="PTHR24221">
    <property type="entry name" value="ATP-BINDING CASSETTE SUB-FAMILY B"/>
    <property type="match status" value="1"/>
</dbReference>
<name>A0AAD6UYL1_9AGAR</name>
<dbReference type="InterPro" id="IPR036640">
    <property type="entry name" value="ABC1_TM_sf"/>
</dbReference>
<evidence type="ECO:0000313" key="8">
    <source>
        <dbReference type="EMBL" id="KAJ7193136.1"/>
    </source>
</evidence>
<sequence>MAGIPPPLPTALGGVNNVLGDFSAFPAPTRGPSRIGAARSPSRRKITVNATHAARHKKTGTKATHRKTPKGIHGFELAGHGREAGDRNAIYFFIIAVLSAFCVGVQNYLFASAAATSSTRLRQLSFKAILRQDIEFFDKDENSTCGLTATLSDNPQKVNGLAGITLGAIVQSCSLLVTGAIIGLAIVWQLGLVGIACTPFLVSAGYIRLRVVVLKDQRNKKAHEASAQLACETAGAIRTVASLTREDDCCDLYSKSLVAPLRQSNRTAIWSNLLYSASQSMMFFVIALVFWFRALLVSRRQVSTFQFFVGLMCSTFPRCRLGICSPSYPDMSSAKGAASDIIKLLDSVPEVDAESPAGGKVDVATARGHIRLEGIHFHYPTRPGVRVLRGLSIECEPGKYIALVGASGCGKSTVCLGVFKLQCLIASETSTCFPSIREVRCAELSSMQFDGQSITELYVQEYRKQIALVSQEPTLYAGTVRFNILDAKDIEAACRDANVLGFIRSLPDGFDTDVGGKGFQLSGGQKLAKVPVAYYFCARTDCDRTGTIILRNPKLLLLDEVTSALDSNSEKVVQAALDQAAKGRTTIASAHRLSTIQNADRIYFIKEGRVSECGTHDQLLARRGDYYEYVQLQALSKRD</sequence>
<evidence type="ECO:0000256" key="2">
    <source>
        <dbReference type="ARBA" id="ARBA00022692"/>
    </source>
</evidence>
<dbReference type="EMBL" id="JARJCW010000111">
    <property type="protein sequence ID" value="KAJ7193136.1"/>
    <property type="molecule type" value="Genomic_DNA"/>
</dbReference>
<dbReference type="Pfam" id="PF00664">
    <property type="entry name" value="ABC_membrane"/>
    <property type="match status" value="1"/>
</dbReference>
<dbReference type="Gene3D" id="3.40.50.300">
    <property type="entry name" value="P-loop containing nucleotide triphosphate hydrolases"/>
    <property type="match status" value="1"/>
</dbReference>
<keyword evidence="2 5" id="KW-0812">Transmembrane</keyword>
<comment type="caution">
    <text evidence="8">The sequence shown here is derived from an EMBL/GenBank/DDBJ whole genome shotgun (WGS) entry which is preliminary data.</text>
</comment>
<feature type="domain" description="ABC transporter" evidence="6">
    <location>
        <begin position="370"/>
        <end position="632"/>
    </location>
</feature>
<evidence type="ECO:0000256" key="5">
    <source>
        <dbReference type="SAM" id="Phobius"/>
    </source>
</evidence>
<dbReference type="Pfam" id="PF00005">
    <property type="entry name" value="ABC_tran"/>
    <property type="match status" value="1"/>
</dbReference>
<dbReference type="PROSITE" id="PS50893">
    <property type="entry name" value="ABC_TRANSPORTER_2"/>
    <property type="match status" value="1"/>
</dbReference>
<dbReference type="InterPro" id="IPR039421">
    <property type="entry name" value="Type_1_exporter"/>
</dbReference>
<dbReference type="SUPFAM" id="SSF90123">
    <property type="entry name" value="ABC transporter transmembrane region"/>
    <property type="match status" value="1"/>
</dbReference>
<dbReference type="SUPFAM" id="SSF52540">
    <property type="entry name" value="P-loop containing nucleoside triphosphate hydrolases"/>
    <property type="match status" value="1"/>
</dbReference>
<comment type="subcellular location">
    <subcellularLocation>
        <location evidence="1">Membrane</location>
        <topology evidence="1">Multi-pass membrane protein</topology>
    </subcellularLocation>
</comment>
<evidence type="ECO:0000259" key="6">
    <source>
        <dbReference type="PROSITE" id="PS50893"/>
    </source>
</evidence>
<feature type="transmembrane region" description="Helical" evidence="5">
    <location>
        <begin position="192"/>
        <end position="211"/>
    </location>
</feature>
<feature type="transmembrane region" description="Helical" evidence="5">
    <location>
        <begin position="272"/>
        <end position="292"/>
    </location>
</feature>